<reference evidence="3 4" key="1">
    <citation type="submission" date="2023-07" db="EMBL/GenBank/DDBJ databases">
        <title>Sequencing the genomes of 1000 actinobacteria strains.</title>
        <authorList>
            <person name="Klenk H.-P."/>
        </authorList>
    </citation>
    <scope>NUCLEOTIDE SEQUENCE [LARGE SCALE GENOMIC DNA]</scope>
    <source>
        <strain evidence="3 4">DSM 40229</strain>
    </source>
</reference>
<comment type="caution">
    <text evidence="3">The sequence shown here is derived from an EMBL/GenBank/DDBJ whole genome shotgun (WGS) entry which is preliminary data.</text>
</comment>
<dbReference type="Proteomes" id="UP001231675">
    <property type="component" value="Unassembled WGS sequence"/>
</dbReference>
<dbReference type="Pfam" id="PF04851">
    <property type="entry name" value="ResIII"/>
    <property type="match status" value="1"/>
</dbReference>
<feature type="region of interest" description="Disordered" evidence="1">
    <location>
        <begin position="83"/>
        <end position="111"/>
    </location>
</feature>
<name>A0ABT9LRZ3_STRGD</name>
<sequence length="111" mass="11642">MATGAGKARVAVRSAEELHAGRVLVLVPSLDLLAQTEAAWHTTVTWLLSRLDGDAFDTAVTTFLQAGALRQQNGDAAACGRWPSTGSSCAAHGRATGRRSGSWPRWTAQGP</sequence>
<feature type="domain" description="Helicase/UvrB N-terminal" evidence="2">
    <location>
        <begin position="1"/>
        <end position="41"/>
    </location>
</feature>
<evidence type="ECO:0000259" key="2">
    <source>
        <dbReference type="Pfam" id="PF04851"/>
    </source>
</evidence>
<protein>
    <recommendedName>
        <fullName evidence="2">Helicase/UvrB N-terminal domain-containing protein</fullName>
    </recommendedName>
</protein>
<proteinExistence type="predicted"/>
<keyword evidence="4" id="KW-1185">Reference proteome</keyword>
<dbReference type="InterPro" id="IPR027417">
    <property type="entry name" value="P-loop_NTPase"/>
</dbReference>
<dbReference type="EMBL" id="JAURUD010000001">
    <property type="protein sequence ID" value="MDP9686283.1"/>
    <property type="molecule type" value="Genomic_DNA"/>
</dbReference>
<evidence type="ECO:0000313" key="4">
    <source>
        <dbReference type="Proteomes" id="UP001231675"/>
    </source>
</evidence>
<evidence type="ECO:0000313" key="3">
    <source>
        <dbReference type="EMBL" id="MDP9686283.1"/>
    </source>
</evidence>
<dbReference type="Gene3D" id="3.40.50.300">
    <property type="entry name" value="P-loop containing nucleotide triphosphate hydrolases"/>
    <property type="match status" value="1"/>
</dbReference>
<dbReference type="InterPro" id="IPR006935">
    <property type="entry name" value="Helicase/UvrB_N"/>
</dbReference>
<organism evidence="3 4">
    <name type="scientific">Streptomyces griseoviridis</name>
    <dbReference type="NCBI Taxonomy" id="45398"/>
    <lineage>
        <taxon>Bacteria</taxon>
        <taxon>Bacillati</taxon>
        <taxon>Actinomycetota</taxon>
        <taxon>Actinomycetes</taxon>
        <taxon>Kitasatosporales</taxon>
        <taxon>Streptomycetaceae</taxon>
        <taxon>Streptomyces</taxon>
    </lineage>
</organism>
<accession>A0ABT9LRZ3</accession>
<evidence type="ECO:0000256" key="1">
    <source>
        <dbReference type="SAM" id="MobiDB-lite"/>
    </source>
</evidence>
<gene>
    <name evidence="3" type="ORF">J2S47_006785</name>
</gene>